<comment type="similarity">
    <text evidence="2">Belongs to the DODA-type extradiol aromatic ring-opening dioxygenase family.</text>
</comment>
<dbReference type="RefSeq" id="XP_024398998.1">
    <property type="nucleotide sequence ID" value="XM_024543230.2"/>
</dbReference>
<dbReference type="Gramene" id="Pp3c2_31930V3.1">
    <property type="protein sequence ID" value="Pp3c2_31930V3.1"/>
    <property type="gene ID" value="Pp3c2_31930"/>
</dbReference>
<dbReference type="PANTHER" id="PTHR30096">
    <property type="entry name" value="4,5-DOPA DIOXYGENASE EXTRADIOL-LIKE PROTEIN"/>
    <property type="match status" value="1"/>
</dbReference>
<organism evidence="8">
    <name type="scientific">Physcomitrium patens</name>
    <name type="common">Spreading-leaved earth moss</name>
    <name type="synonym">Physcomitrella patens</name>
    <dbReference type="NCBI Taxonomy" id="3218"/>
    <lineage>
        <taxon>Eukaryota</taxon>
        <taxon>Viridiplantae</taxon>
        <taxon>Streptophyta</taxon>
        <taxon>Embryophyta</taxon>
        <taxon>Bryophyta</taxon>
        <taxon>Bryophytina</taxon>
        <taxon>Bryopsida</taxon>
        <taxon>Funariidae</taxon>
        <taxon>Funariales</taxon>
        <taxon>Funariaceae</taxon>
        <taxon>Physcomitrium</taxon>
    </lineage>
</organism>
<evidence type="ECO:0000313" key="9">
    <source>
        <dbReference type="EnsemblPlants" id="Pp3c2_31930V3.1"/>
    </source>
</evidence>
<dbReference type="AlphaFoldDB" id="A0A2K1L3W7"/>
<protein>
    <recommendedName>
        <fullName evidence="7">Extradiol ring-cleavage dioxygenase class III enzyme subunit B domain-containing protein</fullName>
    </recommendedName>
</protein>
<dbReference type="SUPFAM" id="SSF53213">
    <property type="entry name" value="LigB-like"/>
    <property type="match status" value="1"/>
</dbReference>
<comment type="cofactor">
    <cofactor evidence="1">
        <name>Zn(2+)</name>
        <dbReference type="ChEBI" id="CHEBI:29105"/>
    </cofactor>
</comment>
<dbReference type="GeneID" id="112293597"/>
<dbReference type="GO" id="GO:0008270">
    <property type="term" value="F:zinc ion binding"/>
    <property type="evidence" value="ECO:0007669"/>
    <property type="project" value="InterPro"/>
</dbReference>
<reference evidence="9" key="3">
    <citation type="submission" date="2020-12" db="UniProtKB">
        <authorList>
            <consortium name="EnsemblPlants"/>
        </authorList>
    </citation>
    <scope>IDENTIFICATION</scope>
</reference>
<feature type="domain" description="Extradiol ring-cleavage dioxygenase class III enzyme subunit B" evidence="7">
    <location>
        <begin position="42"/>
        <end position="284"/>
    </location>
</feature>
<evidence type="ECO:0000259" key="7">
    <source>
        <dbReference type="Pfam" id="PF02900"/>
    </source>
</evidence>
<evidence type="ECO:0000256" key="5">
    <source>
        <dbReference type="ARBA" id="ARBA00022964"/>
    </source>
</evidence>
<gene>
    <name evidence="9" type="primary">LOC112293597</name>
    <name evidence="8" type="ORF">PHYPA_003513</name>
</gene>
<evidence type="ECO:0000313" key="10">
    <source>
        <dbReference type="Proteomes" id="UP000006727"/>
    </source>
</evidence>
<reference evidence="8 10" key="1">
    <citation type="journal article" date="2008" name="Science">
        <title>The Physcomitrella genome reveals evolutionary insights into the conquest of land by plants.</title>
        <authorList>
            <person name="Rensing S."/>
            <person name="Lang D."/>
            <person name="Zimmer A."/>
            <person name="Terry A."/>
            <person name="Salamov A."/>
            <person name="Shapiro H."/>
            <person name="Nishiyama T."/>
            <person name="Perroud P.-F."/>
            <person name="Lindquist E."/>
            <person name="Kamisugi Y."/>
            <person name="Tanahashi T."/>
            <person name="Sakakibara K."/>
            <person name="Fujita T."/>
            <person name="Oishi K."/>
            <person name="Shin-I T."/>
            <person name="Kuroki Y."/>
            <person name="Toyoda A."/>
            <person name="Suzuki Y."/>
            <person name="Hashimoto A."/>
            <person name="Yamaguchi K."/>
            <person name="Sugano A."/>
            <person name="Kohara Y."/>
            <person name="Fujiyama A."/>
            <person name="Anterola A."/>
            <person name="Aoki S."/>
            <person name="Ashton N."/>
            <person name="Barbazuk W.B."/>
            <person name="Barker E."/>
            <person name="Bennetzen J."/>
            <person name="Bezanilla M."/>
            <person name="Blankenship R."/>
            <person name="Cho S.H."/>
            <person name="Dutcher S."/>
            <person name="Estelle M."/>
            <person name="Fawcett J.A."/>
            <person name="Gundlach H."/>
            <person name="Hanada K."/>
            <person name="Heyl A."/>
            <person name="Hicks K.A."/>
            <person name="Hugh J."/>
            <person name="Lohr M."/>
            <person name="Mayer K."/>
            <person name="Melkozernov A."/>
            <person name="Murata T."/>
            <person name="Nelson D."/>
            <person name="Pils B."/>
            <person name="Prigge M."/>
            <person name="Reiss B."/>
            <person name="Renner T."/>
            <person name="Rombauts S."/>
            <person name="Rushton P."/>
            <person name="Sanderfoot A."/>
            <person name="Schween G."/>
            <person name="Shiu S.-H."/>
            <person name="Stueber K."/>
            <person name="Theodoulou F.L."/>
            <person name="Tu H."/>
            <person name="Van de Peer Y."/>
            <person name="Verrier P.J."/>
            <person name="Waters E."/>
            <person name="Wood A."/>
            <person name="Yang L."/>
            <person name="Cove D."/>
            <person name="Cuming A."/>
            <person name="Hasebe M."/>
            <person name="Lucas S."/>
            <person name="Mishler D.B."/>
            <person name="Reski R."/>
            <person name="Grigoriev I."/>
            <person name="Quatrano R.S."/>
            <person name="Boore J.L."/>
        </authorList>
    </citation>
    <scope>NUCLEOTIDE SEQUENCE [LARGE SCALE GENOMIC DNA]</scope>
    <source>
        <strain evidence="9 10">cv. Gransden 2004</strain>
    </source>
</reference>
<keyword evidence="6" id="KW-0560">Oxidoreductase</keyword>
<dbReference type="EnsemblPlants" id="Pp3c2_31930V3.4">
    <property type="protein sequence ID" value="Pp3c2_31930V3.4"/>
    <property type="gene ID" value="Pp3c2_31930"/>
</dbReference>
<dbReference type="EnsemblPlants" id="Pp3c2_31930V3.1">
    <property type="protein sequence ID" value="Pp3c2_31930V3.1"/>
    <property type="gene ID" value="Pp3c2_31930"/>
</dbReference>
<dbReference type="OrthoDB" id="7396853at2759"/>
<reference evidence="8 10" key="2">
    <citation type="journal article" date="2018" name="Plant J.">
        <title>The Physcomitrella patens chromosome-scale assembly reveals moss genome structure and evolution.</title>
        <authorList>
            <person name="Lang D."/>
            <person name="Ullrich K.K."/>
            <person name="Murat F."/>
            <person name="Fuchs J."/>
            <person name="Jenkins J."/>
            <person name="Haas F.B."/>
            <person name="Piednoel M."/>
            <person name="Gundlach H."/>
            <person name="Van Bel M."/>
            <person name="Meyberg R."/>
            <person name="Vives C."/>
            <person name="Morata J."/>
            <person name="Symeonidi A."/>
            <person name="Hiss M."/>
            <person name="Muchero W."/>
            <person name="Kamisugi Y."/>
            <person name="Saleh O."/>
            <person name="Blanc G."/>
            <person name="Decker E.L."/>
            <person name="van Gessel N."/>
            <person name="Grimwood J."/>
            <person name="Hayes R.D."/>
            <person name="Graham S.W."/>
            <person name="Gunter L.E."/>
            <person name="McDaniel S.F."/>
            <person name="Hoernstein S.N.W."/>
            <person name="Larsson A."/>
            <person name="Li F.W."/>
            <person name="Perroud P.F."/>
            <person name="Phillips J."/>
            <person name="Ranjan P."/>
            <person name="Rokshar D.S."/>
            <person name="Rothfels C.J."/>
            <person name="Schneider L."/>
            <person name="Shu S."/>
            <person name="Stevenson D.W."/>
            <person name="Thummler F."/>
            <person name="Tillich M."/>
            <person name="Villarreal Aguilar J.C."/>
            <person name="Widiez T."/>
            <person name="Wong G.K."/>
            <person name="Wymore A."/>
            <person name="Zhang Y."/>
            <person name="Zimmer A.D."/>
            <person name="Quatrano R.S."/>
            <person name="Mayer K.F.X."/>
            <person name="Goodstein D."/>
            <person name="Casacuberta J.M."/>
            <person name="Vandepoele K."/>
            <person name="Reski R."/>
            <person name="Cuming A.C."/>
            <person name="Tuskan G.A."/>
            <person name="Maumus F."/>
            <person name="Salse J."/>
            <person name="Schmutz J."/>
            <person name="Rensing S.A."/>
        </authorList>
    </citation>
    <scope>NUCLEOTIDE SEQUENCE [LARGE SCALE GENOMIC DNA]</scope>
    <source>
        <strain evidence="9 10">cv. Gransden 2004</strain>
    </source>
</reference>
<dbReference type="KEGG" id="ppp:112293597"/>
<dbReference type="GO" id="GO:0008198">
    <property type="term" value="F:ferrous iron binding"/>
    <property type="evidence" value="ECO:0007669"/>
    <property type="project" value="InterPro"/>
</dbReference>
<sequence>MPMIKRLKSWLCKPQTQTQSDSVTASKSLEAGSMATSAGLSTFYVSHGSPMMPLEDTPIREFFSTWTERYPTRPKAILAISAHWDTREPAVNAVSQNSTIHDFYGFPRELYQLQYTPPGAPDVAKRVTSLLKDAGFKTVLEDNKRGLDHGAWTPLMLMYPNADIPVLQVSIQSNKDGLHHYQLGRALAPLKDEGVLIFASGTTVHNLREIDFSAKKPTVWAKAFDGWLTDVLLNSKHKEAMEWEKAPYASKAHPHPDHFLPVLVGLGAAGEQCQAEKIYEEFAYGLALSCFAFHPQN</sequence>
<dbReference type="PaxDb" id="3218-PP1S426_3V6.3"/>
<dbReference type="PANTHER" id="PTHR30096:SF0">
    <property type="entry name" value="4,5-DOPA DIOXYGENASE EXTRADIOL-LIKE PROTEIN"/>
    <property type="match status" value="1"/>
</dbReference>
<keyword evidence="3" id="KW-0479">Metal-binding</keyword>
<dbReference type="EMBL" id="ABEU02000002">
    <property type="protein sequence ID" value="PNR60720.1"/>
    <property type="molecule type" value="Genomic_DNA"/>
</dbReference>
<evidence type="ECO:0000256" key="2">
    <source>
        <dbReference type="ARBA" id="ARBA00007581"/>
    </source>
</evidence>
<dbReference type="STRING" id="3218.A0A2K1L3W7"/>
<evidence type="ECO:0000256" key="4">
    <source>
        <dbReference type="ARBA" id="ARBA00022833"/>
    </source>
</evidence>
<evidence type="ECO:0000256" key="3">
    <source>
        <dbReference type="ARBA" id="ARBA00022723"/>
    </source>
</evidence>
<dbReference type="InterPro" id="IPR014436">
    <property type="entry name" value="Extradiol_dOase_DODA"/>
</dbReference>
<keyword evidence="5" id="KW-0223">Dioxygenase</keyword>
<name>A0A2K1L3W7_PHYPA</name>
<dbReference type="CDD" id="cd07363">
    <property type="entry name" value="45_DOPA_Dioxygenase"/>
    <property type="match status" value="1"/>
</dbReference>
<dbReference type="OMA" id="SVIDGFW"/>
<accession>A0A2K1L3W7</accession>
<dbReference type="InterPro" id="IPR004183">
    <property type="entry name" value="Xdiol_dOase_suB"/>
</dbReference>
<evidence type="ECO:0000256" key="6">
    <source>
        <dbReference type="ARBA" id="ARBA00023002"/>
    </source>
</evidence>
<dbReference type="PIRSF" id="PIRSF006157">
    <property type="entry name" value="Doxgns_DODA"/>
    <property type="match status" value="1"/>
</dbReference>
<proteinExistence type="inferred from homology"/>
<dbReference type="Proteomes" id="UP000006727">
    <property type="component" value="Chromosome 2"/>
</dbReference>
<dbReference type="GO" id="GO:0016702">
    <property type="term" value="F:oxidoreductase activity, acting on single donors with incorporation of molecular oxygen, incorporation of two atoms of oxygen"/>
    <property type="evidence" value="ECO:0007669"/>
    <property type="project" value="UniProtKB-ARBA"/>
</dbReference>
<dbReference type="FunCoup" id="A0A2K1L3W7">
    <property type="interactions" value="83"/>
</dbReference>
<dbReference type="Gene3D" id="3.40.830.10">
    <property type="entry name" value="LigB-like"/>
    <property type="match status" value="1"/>
</dbReference>
<keyword evidence="4" id="KW-0862">Zinc</keyword>
<evidence type="ECO:0000256" key="1">
    <source>
        <dbReference type="ARBA" id="ARBA00001947"/>
    </source>
</evidence>
<dbReference type="Gramene" id="Pp3c2_31930V3.4">
    <property type="protein sequence ID" value="Pp3c2_31930V3.4"/>
    <property type="gene ID" value="Pp3c2_31930"/>
</dbReference>
<evidence type="ECO:0000313" key="8">
    <source>
        <dbReference type="EMBL" id="PNR60720.1"/>
    </source>
</evidence>
<dbReference type="Pfam" id="PF02900">
    <property type="entry name" value="LigB"/>
    <property type="match status" value="1"/>
</dbReference>
<keyword evidence="10" id="KW-1185">Reference proteome</keyword>